<dbReference type="SUPFAM" id="SSF53448">
    <property type="entry name" value="Nucleotide-diphospho-sugar transferases"/>
    <property type="match status" value="1"/>
</dbReference>
<evidence type="ECO:0000256" key="6">
    <source>
        <dbReference type="ARBA" id="ARBA00022840"/>
    </source>
</evidence>
<evidence type="ECO:0000256" key="1">
    <source>
        <dbReference type="ARBA" id="ARBA00010443"/>
    </source>
</evidence>
<sequence length="384" mass="43051">MTKKQCIAMLLAGGKGTRLKELTRNVAKPAVPFGGKYRIIDFALSNCKNSSIDTVGILTQYKQETLQNYIENGEKWGLNRKIGGVAILQPNQSDNTESTYEGTAHAVYENLRYIESQNPEYVLILSGDHIYKMDYSHMVKEHKRSGADATISVNQVPWSEASRFGIINIDSETNQIIEFEEKPVYPKSNLASMGIYLFNWPILKKFLEKEENNPFSSKDFGKDVIPSMLQENCHLHAYHFKGYWKDVGTVQSFWEAHMDLLSVNTNPILKNEEWIIYTNGISQPPMYLDGKASLHQSIISEGCKVYGEVENSVLFYGVTVGKGAIIKDSVILPNTIIGENAEIYRSVVGNGSFIGAFSKVGDSTPYSEITLIGDNETIQPLVYK</sequence>
<dbReference type="CDD" id="cd04651">
    <property type="entry name" value="LbH_G1P_AT_C"/>
    <property type="match status" value="1"/>
</dbReference>
<dbReference type="InterPro" id="IPR011831">
    <property type="entry name" value="ADP-Glc_PPase"/>
</dbReference>
<dbReference type="GO" id="GO:0008878">
    <property type="term" value="F:glucose-1-phosphate adenylyltransferase activity"/>
    <property type="evidence" value="ECO:0007669"/>
    <property type="project" value="UniProtKB-UniRule"/>
</dbReference>
<dbReference type="InterPro" id="IPR023049">
    <property type="entry name" value="GlgC_bac"/>
</dbReference>
<keyword evidence="7 9" id="KW-0320">Glycogen biosynthesis</keyword>
<feature type="domain" description="Nucleotidyl transferase" evidence="10">
    <location>
        <begin position="8"/>
        <end position="261"/>
    </location>
</feature>
<proteinExistence type="inferred from homology"/>
<dbReference type="EC" id="2.7.7.27" evidence="9"/>
<keyword evidence="4 9" id="KW-0548">Nucleotidyltransferase</keyword>
<dbReference type="GO" id="GO:0005978">
    <property type="term" value="P:glycogen biosynthetic process"/>
    <property type="evidence" value="ECO:0007669"/>
    <property type="project" value="UniProtKB-UniRule"/>
</dbReference>
<comment type="pathway">
    <text evidence="9">Glycan biosynthesis; glycogen biosynthesis.</text>
</comment>
<dbReference type="InterPro" id="IPR056818">
    <property type="entry name" value="GlmU/GlgC-like_hexapep"/>
</dbReference>
<gene>
    <name evidence="9" type="primary">glgC</name>
    <name evidence="12" type="ORF">F4694_000719</name>
</gene>
<feature type="domain" description="Glucose-1-phosphate adenylyltransferase/Bifunctional protein GlmU-like C-terminal hexapeptide" evidence="11">
    <location>
        <begin position="292"/>
        <end position="361"/>
    </location>
</feature>
<evidence type="ECO:0000313" key="13">
    <source>
        <dbReference type="Proteomes" id="UP000548423"/>
    </source>
</evidence>
<evidence type="ECO:0000259" key="11">
    <source>
        <dbReference type="Pfam" id="PF24894"/>
    </source>
</evidence>
<keyword evidence="6 9" id="KW-0067">ATP-binding</keyword>
<comment type="similarity">
    <text evidence="1 9">Belongs to the bacterial/plant glucose-1-phosphate adenylyltransferase family.</text>
</comment>
<comment type="catalytic activity">
    <reaction evidence="9">
        <text>alpha-D-glucose 1-phosphate + ATP + H(+) = ADP-alpha-D-glucose + diphosphate</text>
        <dbReference type="Rhea" id="RHEA:12120"/>
        <dbReference type="ChEBI" id="CHEBI:15378"/>
        <dbReference type="ChEBI" id="CHEBI:30616"/>
        <dbReference type="ChEBI" id="CHEBI:33019"/>
        <dbReference type="ChEBI" id="CHEBI:57498"/>
        <dbReference type="ChEBI" id="CHEBI:58601"/>
        <dbReference type="EC" id="2.7.7.27"/>
    </reaction>
</comment>
<dbReference type="Proteomes" id="UP000548423">
    <property type="component" value="Unassembled WGS sequence"/>
</dbReference>
<dbReference type="PANTHER" id="PTHR43523:SF2">
    <property type="entry name" value="GLUCOSE-1-PHOSPHATE ADENYLYLTRANSFERASE"/>
    <property type="match status" value="1"/>
</dbReference>
<keyword evidence="3 9" id="KW-0808">Transferase</keyword>
<dbReference type="EMBL" id="JACCBX010000002">
    <property type="protein sequence ID" value="NYE03975.1"/>
    <property type="molecule type" value="Genomic_DNA"/>
</dbReference>
<dbReference type="InterPro" id="IPR005835">
    <property type="entry name" value="NTP_transferase_dom"/>
</dbReference>
<dbReference type="InterPro" id="IPR011004">
    <property type="entry name" value="Trimer_LpxA-like_sf"/>
</dbReference>
<organism evidence="12 13">
    <name type="scientific">Neobacillus niacini</name>
    <dbReference type="NCBI Taxonomy" id="86668"/>
    <lineage>
        <taxon>Bacteria</taxon>
        <taxon>Bacillati</taxon>
        <taxon>Bacillota</taxon>
        <taxon>Bacilli</taxon>
        <taxon>Bacillales</taxon>
        <taxon>Bacillaceae</taxon>
        <taxon>Neobacillus</taxon>
    </lineage>
</organism>
<feature type="binding site" evidence="9">
    <location>
        <position position="192"/>
    </location>
    <ligand>
        <name>alpha-D-glucose 1-phosphate</name>
        <dbReference type="ChEBI" id="CHEBI:58601"/>
    </ligand>
</feature>
<dbReference type="NCBIfam" id="TIGR02091">
    <property type="entry name" value="glgC"/>
    <property type="match status" value="1"/>
</dbReference>
<keyword evidence="8 9" id="KW-0119">Carbohydrate metabolism</keyword>
<reference evidence="13" key="2">
    <citation type="submission" date="2020-08" db="EMBL/GenBank/DDBJ databases">
        <title>The Agave Microbiome: Exploring the role of microbial communities in plant adaptations to desert environments.</title>
        <authorList>
            <person name="Partida-Martinez L.P."/>
        </authorList>
    </citation>
    <scope>NUCLEOTIDE SEQUENCE [LARGE SCALE GENOMIC DNA]</scope>
    <source>
        <strain evidence="13">AT2.8</strain>
    </source>
</reference>
<evidence type="ECO:0000256" key="8">
    <source>
        <dbReference type="ARBA" id="ARBA00023277"/>
    </source>
</evidence>
<dbReference type="Pfam" id="PF00483">
    <property type="entry name" value="NTP_transferase"/>
    <property type="match status" value="1"/>
</dbReference>
<protein>
    <recommendedName>
        <fullName evidence="9">Glucose-1-phosphate adenylyltransferase</fullName>
        <ecNumber evidence="9">2.7.7.27</ecNumber>
    </recommendedName>
    <alternativeName>
        <fullName evidence="9">ADP-glucose pyrophosphorylase</fullName>
        <shortName evidence="9">ADPGlc PPase</shortName>
    </alternativeName>
    <alternativeName>
        <fullName evidence="9">ADP-glucose synthase</fullName>
    </alternativeName>
</protein>
<accession>A0A852T820</accession>
<dbReference type="HAMAP" id="MF_00624">
    <property type="entry name" value="GlgC"/>
    <property type="match status" value="1"/>
</dbReference>
<reference evidence="13" key="1">
    <citation type="submission" date="2020-07" db="EMBL/GenBank/DDBJ databases">
        <authorList>
            <person name="Partida-Martinez L."/>
            <person name="Huntemann M."/>
            <person name="Clum A."/>
            <person name="Wang J."/>
            <person name="Palaniappan K."/>
            <person name="Ritter S."/>
            <person name="Chen I.-M."/>
            <person name="Stamatis D."/>
            <person name="Reddy T."/>
            <person name="O'Malley R."/>
            <person name="Daum C."/>
            <person name="Shapiro N."/>
            <person name="Ivanova N."/>
            <person name="Kyrpides N."/>
            <person name="Woyke T."/>
        </authorList>
    </citation>
    <scope>NUCLEOTIDE SEQUENCE [LARGE SCALE GENOMIC DNA]</scope>
    <source>
        <strain evidence="13">AT2.8</strain>
    </source>
</reference>
<keyword evidence="2 9" id="KW-0321">Glycogen metabolism</keyword>
<dbReference type="UniPathway" id="UPA00164"/>
<comment type="function">
    <text evidence="9">Involved in the biosynthesis of ADP-glucose, a building block required for the elongation reactions to produce glycogen. Catalyzes the reaction between ATP and alpha-D-glucose 1-phosphate (G1P) to produce pyrophosphate and ADP-Glc.</text>
</comment>
<dbReference type="Pfam" id="PF24894">
    <property type="entry name" value="Hexapep_GlmU"/>
    <property type="match status" value="1"/>
</dbReference>
<evidence type="ECO:0000256" key="9">
    <source>
        <dbReference type="HAMAP-Rule" id="MF_00624"/>
    </source>
</evidence>
<evidence type="ECO:0000256" key="5">
    <source>
        <dbReference type="ARBA" id="ARBA00022741"/>
    </source>
</evidence>
<feature type="binding site" evidence="9">
    <location>
        <position position="100"/>
    </location>
    <ligand>
        <name>alpha-D-glucose 1-phosphate</name>
        <dbReference type="ChEBI" id="CHEBI:58601"/>
    </ligand>
</feature>
<feature type="site" description="Could play a key role in the communication between the regulatory and the substrate sites" evidence="9">
    <location>
        <position position="60"/>
    </location>
</feature>
<dbReference type="NCBIfam" id="NF003670">
    <property type="entry name" value="PRK05293.1"/>
    <property type="match status" value="1"/>
</dbReference>
<dbReference type="SUPFAM" id="SSF51161">
    <property type="entry name" value="Trimeric LpxA-like enzymes"/>
    <property type="match status" value="1"/>
</dbReference>
<comment type="subunit">
    <text evidence="9">Homotetramer.</text>
</comment>
<evidence type="ECO:0000256" key="4">
    <source>
        <dbReference type="ARBA" id="ARBA00022695"/>
    </source>
</evidence>
<dbReference type="Gene3D" id="3.90.550.10">
    <property type="entry name" value="Spore Coat Polysaccharide Biosynthesis Protein SpsA, Chain A"/>
    <property type="match status" value="1"/>
</dbReference>
<dbReference type="GO" id="GO:0005524">
    <property type="term" value="F:ATP binding"/>
    <property type="evidence" value="ECO:0007669"/>
    <property type="project" value="UniProtKB-KW"/>
</dbReference>
<evidence type="ECO:0000259" key="10">
    <source>
        <dbReference type="Pfam" id="PF00483"/>
    </source>
</evidence>
<name>A0A852T820_9BACI</name>
<feature type="binding site" evidence="9">
    <location>
        <begin position="181"/>
        <end position="182"/>
    </location>
    <ligand>
        <name>alpha-D-glucose 1-phosphate</name>
        <dbReference type="ChEBI" id="CHEBI:58601"/>
    </ligand>
</feature>
<dbReference type="InterPro" id="IPR029044">
    <property type="entry name" value="Nucleotide-diphossugar_trans"/>
</dbReference>
<evidence type="ECO:0000256" key="7">
    <source>
        <dbReference type="ARBA" id="ARBA00023056"/>
    </source>
</evidence>
<keyword evidence="5 9" id="KW-0547">Nucleotide-binding</keyword>
<evidence type="ECO:0000313" key="12">
    <source>
        <dbReference type="EMBL" id="NYE03975.1"/>
    </source>
</evidence>
<dbReference type="Gene3D" id="2.160.10.10">
    <property type="entry name" value="Hexapeptide repeat proteins"/>
    <property type="match status" value="1"/>
</dbReference>
<dbReference type="AlphaFoldDB" id="A0A852T820"/>
<dbReference type="CDD" id="cd02508">
    <property type="entry name" value="ADP_Glucose_PP"/>
    <property type="match status" value="1"/>
</dbReference>
<feature type="binding site" evidence="9">
    <location>
        <position position="165"/>
    </location>
    <ligand>
        <name>alpha-D-glucose 1-phosphate</name>
        <dbReference type="ChEBI" id="CHEBI:58601"/>
    </ligand>
</feature>
<evidence type="ECO:0000256" key="2">
    <source>
        <dbReference type="ARBA" id="ARBA00022600"/>
    </source>
</evidence>
<comment type="caution">
    <text evidence="12">The sequence shown here is derived from an EMBL/GenBank/DDBJ whole genome shotgun (WGS) entry which is preliminary data.</text>
</comment>
<comment type="caution">
    <text evidence="9">Lacks conserved residue(s) required for the propagation of feature annotation.</text>
</comment>
<dbReference type="InterPro" id="IPR005836">
    <property type="entry name" value="ADP_Glu_pyroP_CS"/>
</dbReference>
<dbReference type="PANTHER" id="PTHR43523">
    <property type="entry name" value="GLUCOSE-1-PHOSPHATE ADENYLYLTRANSFERASE-RELATED"/>
    <property type="match status" value="1"/>
</dbReference>
<evidence type="ECO:0000256" key="3">
    <source>
        <dbReference type="ARBA" id="ARBA00022679"/>
    </source>
</evidence>
<dbReference type="PROSITE" id="PS00808">
    <property type="entry name" value="ADP_GLC_PYROPHOSPH_1"/>
    <property type="match status" value="1"/>
</dbReference>